<dbReference type="SUPFAM" id="SSF101898">
    <property type="entry name" value="NHL repeat"/>
    <property type="match status" value="1"/>
</dbReference>
<sequence>MTSPRFTVERLAWQDQPLGEVALPAGVLRATLGLGSGLTRRPGDPPGRLWALGDRGPNLSIKQAREDYGVEGLDHLREVAGAKILPMPQIGPSLSELQITGDRIERLRTLRLRVASGAPVTGLPLPGGAEVSMEPLFDVEGRPLAADVNGADSEAVAALADGSFWVAEEYGPSLMKVSEQGVVETRWTPQGLAWPGAVDLLPAIAGRRRLNRGFEGLAVSADETRLYAGFQSAFEGDEAGAVRIWTLDAASGALLAEHSYPFDPPDSFLRDLEAGPVAPADLKIGELLCVGEGRLLVLERISHTSKIYVVDLRGAGGNLRKELVFTSDDAPEVAPDLEGMILLSDREILLVNDNDFGIEGVETRFFKVTLERPLQRPAGGPI</sequence>
<dbReference type="RefSeq" id="WP_377366710.1">
    <property type="nucleotide sequence ID" value="NZ_JAOTJD010000001.1"/>
</dbReference>
<evidence type="ECO:0000259" key="1">
    <source>
        <dbReference type="Pfam" id="PF13449"/>
    </source>
</evidence>
<protein>
    <submittedName>
        <fullName evidence="2">Esterase-like activity of phytase family protein</fullName>
    </submittedName>
</protein>
<accession>A0ABW6CNS0</accession>
<gene>
    <name evidence="2" type="ORF">OCL97_00725</name>
</gene>
<organism evidence="2 3">
    <name type="scientific">Phenylobacterium ferrooxidans</name>
    <dbReference type="NCBI Taxonomy" id="2982689"/>
    <lineage>
        <taxon>Bacteria</taxon>
        <taxon>Pseudomonadati</taxon>
        <taxon>Pseudomonadota</taxon>
        <taxon>Alphaproteobacteria</taxon>
        <taxon>Caulobacterales</taxon>
        <taxon>Caulobacteraceae</taxon>
        <taxon>Phenylobacterium</taxon>
    </lineage>
</organism>
<dbReference type="InterPro" id="IPR027372">
    <property type="entry name" value="Phytase-like_dom"/>
</dbReference>
<evidence type="ECO:0000313" key="3">
    <source>
        <dbReference type="Proteomes" id="UP001598130"/>
    </source>
</evidence>
<reference evidence="2 3" key="1">
    <citation type="submission" date="2022-09" db="EMBL/GenBank/DDBJ databases">
        <title>New species of Phenylobacterium.</title>
        <authorList>
            <person name="Mieszkin S."/>
        </authorList>
    </citation>
    <scope>NUCLEOTIDE SEQUENCE [LARGE SCALE GENOMIC DNA]</scope>
    <source>
        <strain evidence="2 3">HK31-G</strain>
    </source>
</reference>
<comment type="caution">
    <text evidence="2">The sequence shown here is derived from an EMBL/GenBank/DDBJ whole genome shotgun (WGS) entry which is preliminary data.</text>
</comment>
<name>A0ABW6CNS0_9CAUL</name>
<dbReference type="EMBL" id="JAOTJD010000001">
    <property type="protein sequence ID" value="MFD3262483.1"/>
    <property type="molecule type" value="Genomic_DNA"/>
</dbReference>
<keyword evidence="3" id="KW-1185">Reference proteome</keyword>
<feature type="domain" description="Phytase-like" evidence="1">
    <location>
        <begin position="36"/>
        <end position="356"/>
    </location>
</feature>
<dbReference type="Proteomes" id="UP001598130">
    <property type="component" value="Unassembled WGS sequence"/>
</dbReference>
<evidence type="ECO:0000313" key="2">
    <source>
        <dbReference type="EMBL" id="MFD3262483.1"/>
    </source>
</evidence>
<dbReference type="Pfam" id="PF13449">
    <property type="entry name" value="Phytase-like"/>
    <property type="match status" value="1"/>
</dbReference>
<dbReference type="PANTHER" id="PTHR37957">
    <property type="entry name" value="BLR7070 PROTEIN"/>
    <property type="match status" value="1"/>
</dbReference>
<proteinExistence type="predicted"/>
<dbReference type="PANTHER" id="PTHR37957:SF1">
    <property type="entry name" value="PHYTASE-LIKE DOMAIN-CONTAINING PROTEIN"/>
    <property type="match status" value="1"/>
</dbReference>